<dbReference type="AlphaFoldDB" id="A0A1C6SRU7"/>
<protein>
    <recommendedName>
        <fullName evidence="2">Swiss Army Knife protein DSP-PTPase phosphatase domain-containing protein</fullName>
    </recommendedName>
</protein>
<evidence type="ECO:0000259" key="2">
    <source>
        <dbReference type="Pfam" id="PF22784"/>
    </source>
</evidence>
<keyword evidence="4" id="KW-1185">Reference proteome</keyword>
<dbReference type="InterPro" id="IPR029021">
    <property type="entry name" value="Prot-tyrosine_phosphatase-like"/>
</dbReference>
<dbReference type="Gene3D" id="3.90.190.10">
    <property type="entry name" value="Protein tyrosine phosphatase superfamily"/>
    <property type="match status" value="1"/>
</dbReference>
<name>A0A1C6SRU7_9ACTN</name>
<gene>
    <name evidence="3" type="ORF">GA0074692_3296</name>
</gene>
<reference evidence="4" key="1">
    <citation type="submission" date="2016-06" db="EMBL/GenBank/DDBJ databases">
        <authorList>
            <person name="Varghese N."/>
            <person name="Submissions Spin"/>
        </authorList>
    </citation>
    <scope>NUCLEOTIDE SEQUENCE [LARGE SCALE GENOMIC DNA]</scope>
    <source>
        <strain evidence="4">DSM 43817</strain>
    </source>
</reference>
<dbReference type="GO" id="GO:0016791">
    <property type="term" value="F:phosphatase activity"/>
    <property type="evidence" value="ECO:0007669"/>
    <property type="project" value="UniProtKB-ARBA"/>
</dbReference>
<sequence>MLPGHPRLVVTGTASVPYDQPMGTSWEANAVGVLRLPSGRLVRGRGLRDGLPAGARPTFAVYLLGAPPPPVDWESRWLRWPDFWLPRDRSAVAPLLREAWERAATERVEVACGGGRGRTGTALACLAVIDGVPPAEAVAFVRQHYHRRAVETPWQKRYVARFPG</sequence>
<dbReference type="InterPro" id="IPR057023">
    <property type="entry name" value="PTP-SAK"/>
</dbReference>
<dbReference type="STRING" id="145854.GA0074692_3296"/>
<evidence type="ECO:0000313" key="4">
    <source>
        <dbReference type="Proteomes" id="UP000198959"/>
    </source>
</evidence>
<keyword evidence="1" id="KW-0378">Hydrolase</keyword>
<accession>A0A1C6SRU7</accession>
<proteinExistence type="predicted"/>
<dbReference type="Pfam" id="PF22784">
    <property type="entry name" value="PTP-SAK"/>
    <property type="match status" value="1"/>
</dbReference>
<dbReference type="EMBL" id="FMHW01000002">
    <property type="protein sequence ID" value="SCL32364.1"/>
    <property type="molecule type" value="Genomic_DNA"/>
</dbReference>
<organism evidence="3 4">
    <name type="scientific">Micromonospora pallida</name>
    <dbReference type="NCBI Taxonomy" id="145854"/>
    <lineage>
        <taxon>Bacteria</taxon>
        <taxon>Bacillati</taxon>
        <taxon>Actinomycetota</taxon>
        <taxon>Actinomycetes</taxon>
        <taxon>Micromonosporales</taxon>
        <taxon>Micromonosporaceae</taxon>
        <taxon>Micromonospora</taxon>
    </lineage>
</organism>
<feature type="domain" description="Swiss Army Knife protein DSP-PTPase phosphatase" evidence="2">
    <location>
        <begin position="94"/>
        <end position="138"/>
    </location>
</feature>
<evidence type="ECO:0000313" key="3">
    <source>
        <dbReference type="EMBL" id="SCL32364.1"/>
    </source>
</evidence>
<dbReference type="Proteomes" id="UP000198959">
    <property type="component" value="Unassembled WGS sequence"/>
</dbReference>
<evidence type="ECO:0000256" key="1">
    <source>
        <dbReference type="ARBA" id="ARBA00022801"/>
    </source>
</evidence>
<dbReference type="SUPFAM" id="SSF52799">
    <property type="entry name" value="(Phosphotyrosine protein) phosphatases II"/>
    <property type="match status" value="1"/>
</dbReference>